<evidence type="ECO:0000256" key="2">
    <source>
        <dbReference type="ARBA" id="ARBA00022679"/>
    </source>
</evidence>
<evidence type="ECO:0000256" key="5">
    <source>
        <dbReference type="ARBA" id="ARBA00022840"/>
    </source>
</evidence>
<feature type="region of interest" description="Disordered" evidence="7">
    <location>
        <begin position="1"/>
        <end position="54"/>
    </location>
</feature>
<dbReference type="PROSITE" id="PS00107">
    <property type="entry name" value="PROTEIN_KINASE_ATP"/>
    <property type="match status" value="1"/>
</dbReference>
<dbReference type="InParanoid" id="D2VT38"/>
<evidence type="ECO:0000259" key="8">
    <source>
        <dbReference type="PROSITE" id="PS50011"/>
    </source>
</evidence>
<dbReference type="SMART" id="SM00220">
    <property type="entry name" value="S_TKc"/>
    <property type="match status" value="1"/>
</dbReference>
<dbReference type="Pfam" id="PF00069">
    <property type="entry name" value="Pkinase"/>
    <property type="match status" value="1"/>
</dbReference>
<evidence type="ECO:0000256" key="7">
    <source>
        <dbReference type="SAM" id="MobiDB-lite"/>
    </source>
</evidence>
<dbReference type="Proteomes" id="UP000006671">
    <property type="component" value="Unassembled WGS sequence"/>
</dbReference>
<keyword evidence="10" id="KW-1185">Reference proteome</keyword>
<dbReference type="Gene3D" id="1.10.510.10">
    <property type="entry name" value="Transferase(Phosphotransferase) domain 1"/>
    <property type="match status" value="1"/>
</dbReference>
<dbReference type="InterPro" id="IPR017441">
    <property type="entry name" value="Protein_kinase_ATP_BS"/>
</dbReference>
<dbReference type="AlphaFoldDB" id="D2VT38"/>
<dbReference type="GO" id="GO:0004674">
    <property type="term" value="F:protein serine/threonine kinase activity"/>
    <property type="evidence" value="ECO:0007669"/>
    <property type="project" value="UniProtKB-KW"/>
</dbReference>
<dbReference type="eggNOG" id="KOG0589">
    <property type="taxonomic scope" value="Eukaryota"/>
</dbReference>
<keyword evidence="2" id="KW-0808">Transferase</keyword>
<dbReference type="VEuPathDB" id="AmoebaDB:NAEGRDRAFT_81130"/>
<dbReference type="InterPro" id="IPR011009">
    <property type="entry name" value="Kinase-like_dom_sf"/>
</dbReference>
<keyword evidence="3 6" id="KW-0547">Nucleotide-binding</keyword>
<feature type="compositionally biased region" description="Polar residues" evidence="7">
    <location>
        <begin position="28"/>
        <end position="50"/>
    </location>
</feature>
<dbReference type="KEGG" id="ngr:NAEGRDRAFT_81130"/>
<dbReference type="GO" id="GO:0005524">
    <property type="term" value="F:ATP binding"/>
    <property type="evidence" value="ECO:0007669"/>
    <property type="project" value="UniProtKB-UniRule"/>
</dbReference>
<proteinExistence type="inferred from homology"/>
<dbReference type="PANTHER" id="PTHR43671">
    <property type="entry name" value="SERINE/THREONINE-PROTEIN KINASE NEK"/>
    <property type="match status" value="1"/>
</dbReference>
<evidence type="ECO:0000256" key="3">
    <source>
        <dbReference type="ARBA" id="ARBA00022741"/>
    </source>
</evidence>
<keyword evidence="5 6" id="KW-0067">ATP-binding</keyword>
<organism evidence="10">
    <name type="scientific">Naegleria gruberi</name>
    <name type="common">Amoeba</name>
    <dbReference type="NCBI Taxonomy" id="5762"/>
    <lineage>
        <taxon>Eukaryota</taxon>
        <taxon>Discoba</taxon>
        <taxon>Heterolobosea</taxon>
        <taxon>Tetramitia</taxon>
        <taxon>Eutetramitia</taxon>
        <taxon>Vahlkampfiidae</taxon>
        <taxon>Naegleria</taxon>
    </lineage>
</organism>
<evidence type="ECO:0000313" key="10">
    <source>
        <dbReference type="Proteomes" id="UP000006671"/>
    </source>
</evidence>
<keyword evidence="9" id="KW-0723">Serine/threonine-protein kinase</keyword>
<dbReference type="PROSITE" id="PS00108">
    <property type="entry name" value="PROTEIN_KINASE_ST"/>
    <property type="match status" value="1"/>
</dbReference>
<dbReference type="FunCoup" id="D2VT38">
    <property type="interactions" value="103"/>
</dbReference>
<accession>D2VT38</accession>
<dbReference type="RefSeq" id="XP_002672824.1">
    <property type="nucleotide sequence ID" value="XM_002672778.1"/>
</dbReference>
<dbReference type="GeneID" id="8854236"/>
<evidence type="ECO:0000256" key="6">
    <source>
        <dbReference type="PROSITE-ProRule" id="PRU10141"/>
    </source>
</evidence>
<comment type="similarity">
    <text evidence="1">Belongs to the protein kinase superfamily. NEK Ser/Thr protein kinase family. NIMA subfamily.</text>
</comment>
<feature type="compositionally biased region" description="Polar residues" evidence="7">
    <location>
        <begin position="1"/>
        <end position="12"/>
    </location>
</feature>
<feature type="binding site" evidence="6">
    <location>
        <position position="102"/>
    </location>
    <ligand>
        <name>ATP</name>
        <dbReference type="ChEBI" id="CHEBI:30616"/>
    </ligand>
</feature>
<name>D2VT38_NAEGR</name>
<reference evidence="9 10" key="1">
    <citation type="journal article" date="2010" name="Cell">
        <title>The genome of Naegleria gruberi illuminates early eukaryotic versatility.</title>
        <authorList>
            <person name="Fritz-Laylin L.K."/>
            <person name="Prochnik S.E."/>
            <person name="Ginger M.L."/>
            <person name="Dacks J.B."/>
            <person name="Carpenter M.L."/>
            <person name="Field M.C."/>
            <person name="Kuo A."/>
            <person name="Paredez A."/>
            <person name="Chapman J."/>
            <person name="Pham J."/>
            <person name="Shu S."/>
            <person name="Neupane R."/>
            <person name="Cipriano M."/>
            <person name="Mancuso J."/>
            <person name="Tu H."/>
            <person name="Salamov A."/>
            <person name="Lindquist E."/>
            <person name="Shapiro H."/>
            <person name="Lucas S."/>
            <person name="Grigoriev I.V."/>
            <person name="Cande W.Z."/>
            <person name="Fulton C."/>
            <person name="Rokhsar D.S."/>
            <person name="Dawson S.C."/>
        </authorList>
    </citation>
    <scope>NUCLEOTIDE SEQUENCE [LARGE SCALE GENOMIC DNA]</scope>
    <source>
        <strain evidence="9 10">NEG-M</strain>
    </source>
</reference>
<dbReference type="SUPFAM" id="SSF56112">
    <property type="entry name" value="Protein kinase-like (PK-like)"/>
    <property type="match status" value="1"/>
</dbReference>
<evidence type="ECO:0000256" key="4">
    <source>
        <dbReference type="ARBA" id="ARBA00022777"/>
    </source>
</evidence>
<dbReference type="PROSITE" id="PS50011">
    <property type="entry name" value="PROTEIN_KINASE_DOM"/>
    <property type="match status" value="1"/>
</dbReference>
<dbReference type="PANTHER" id="PTHR43671:SF85">
    <property type="entry name" value="KINASE, PUTATIVE-RELATED"/>
    <property type="match status" value="1"/>
</dbReference>
<feature type="domain" description="Protein kinase" evidence="8">
    <location>
        <begin position="75"/>
        <end position="330"/>
    </location>
</feature>
<keyword evidence="4 9" id="KW-0418">Kinase</keyword>
<evidence type="ECO:0000256" key="1">
    <source>
        <dbReference type="ARBA" id="ARBA00010886"/>
    </source>
</evidence>
<evidence type="ECO:0000313" key="9">
    <source>
        <dbReference type="EMBL" id="EFC40080.1"/>
    </source>
</evidence>
<dbReference type="OMA" id="FMGRTNQ"/>
<protein>
    <submittedName>
        <fullName evidence="9">Serine/threonine protein kinase nek4-like-like protein</fullName>
    </submittedName>
</protein>
<dbReference type="OrthoDB" id="248923at2759"/>
<dbReference type="InterPro" id="IPR000719">
    <property type="entry name" value="Prot_kinase_dom"/>
</dbReference>
<dbReference type="InterPro" id="IPR008271">
    <property type="entry name" value="Ser/Thr_kinase_AS"/>
</dbReference>
<sequence length="501" mass="57075">MGNASRSENSITKFLLREDEDDDAYERPQNNSAPTTTTTANQKQPITKPQRSPKVGDPFVDLGVMLSIDSVYHGYQILNLIGKGSYGEVYLVKKGSNNLALKVLELPKTTDREAAEAIDREIKILKNLKHPNIMLFIEEFPLKDQMDKSCVGVVTEYCQKGTIGDIIEKDQHVNINVWRVLSWYTQLCSALMYCHEEGIIHRDIKPSNMLLGEDDTLRLCDFGLAKMLNSKGAVTYTICGTPLYVAPEIALQRPYAYSCDIYSMGLCVFELTCQQQHEAFYRAVLRERDKIPGMFERIKLSSLKDLIRKMVEPDPDLRITANNLYKHPYMRCYRYLTGNPDYSLNSNEGADIYFLSAIIESIVYEGLQASESNRTLPVITRAVSCILTFINESCMIELLSKEQQNLKALYALYNDSHLSATVKSDILQIFLDFIDMSEKCKKHTAVTIIDIAQKCSESDESNITKFISLILEKYSSFQDTINNQLDLREMPKASRILRNRK</sequence>
<dbReference type="EMBL" id="GG738895">
    <property type="protein sequence ID" value="EFC40080.1"/>
    <property type="molecule type" value="Genomic_DNA"/>
</dbReference>
<dbReference type="InterPro" id="IPR050660">
    <property type="entry name" value="NEK_Ser/Thr_kinase"/>
</dbReference>
<gene>
    <name evidence="9" type="ORF">NAEGRDRAFT_81130</name>
</gene>